<feature type="signal peptide" evidence="1">
    <location>
        <begin position="1"/>
        <end position="23"/>
    </location>
</feature>
<evidence type="ECO:0000313" key="7">
    <source>
        <dbReference type="RefSeq" id="XP_046590707.1"/>
    </source>
</evidence>
<evidence type="ECO:0000256" key="1">
    <source>
        <dbReference type="SAM" id="SignalP"/>
    </source>
</evidence>
<dbReference type="RefSeq" id="XP_046590709.1">
    <property type="nucleotide sequence ID" value="XM_046734753.1"/>
</dbReference>
<dbReference type="RefSeq" id="XP_046590704.1">
    <property type="nucleotide sequence ID" value="XM_046734748.1"/>
</dbReference>
<feature type="domain" description="Peptidase S1" evidence="2">
    <location>
        <begin position="221"/>
        <end position="473"/>
    </location>
</feature>
<keyword evidence="4 5" id="KW-0378">Hydrolase</keyword>
<organism evidence="3 4">
    <name type="scientific">Neodiprion lecontei</name>
    <name type="common">Redheaded pine sawfly</name>
    <dbReference type="NCBI Taxonomy" id="441921"/>
    <lineage>
        <taxon>Eukaryota</taxon>
        <taxon>Metazoa</taxon>
        <taxon>Ecdysozoa</taxon>
        <taxon>Arthropoda</taxon>
        <taxon>Hexapoda</taxon>
        <taxon>Insecta</taxon>
        <taxon>Pterygota</taxon>
        <taxon>Neoptera</taxon>
        <taxon>Endopterygota</taxon>
        <taxon>Hymenoptera</taxon>
        <taxon>Tenthredinoidea</taxon>
        <taxon>Diprionidae</taxon>
        <taxon>Diprioninae</taxon>
        <taxon>Neodiprion</taxon>
    </lineage>
</organism>
<reference evidence="4 5" key="1">
    <citation type="submission" date="2025-05" db="UniProtKB">
        <authorList>
            <consortium name="RefSeq"/>
        </authorList>
    </citation>
    <scope>IDENTIFICATION</scope>
    <source>
        <tissue evidence="4 5">Thorax and Abdomen</tissue>
    </source>
</reference>
<dbReference type="InterPro" id="IPR031986">
    <property type="entry name" value="GD_N"/>
</dbReference>
<dbReference type="PROSITE" id="PS50240">
    <property type="entry name" value="TRYPSIN_DOM"/>
    <property type="match status" value="1"/>
</dbReference>
<dbReference type="RefSeq" id="XP_046590705.1">
    <property type="nucleotide sequence ID" value="XM_046734749.1"/>
</dbReference>
<dbReference type="SMART" id="SM00020">
    <property type="entry name" value="Tryp_SPc"/>
    <property type="match status" value="1"/>
</dbReference>
<evidence type="ECO:0000313" key="8">
    <source>
        <dbReference type="RefSeq" id="XP_046590708.1"/>
    </source>
</evidence>
<name>A0ABM3FRQ7_NEOLC</name>
<dbReference type="Proteomes" id="UP000829291">
    <property type="component" value="Chromosome 3"/>
</dbReference>
<evidence type="ECO:0000313" key="6">
    <source>
        <dbReference type="RefSeq" id="XP_046590706.1"/>
    </source>
</evidence>
<dbReference type="GeneID" id="107219863"/>
<dbReference type="InterPro" id="IPR001314">
    <property type="entry name" value="Peptidase_S1A"/>
</dbReference>
<dbReference type="InterPro" id="IPR051333">
    <property type="entry name" value="CLIP_Serine_Protease"/>
</dbReference>
<dbReference type="GO" id="GO:0006508">
    <property type="term" value="P:proteolysis"/>
    <property type="evidence" value="ECO:0007669"/>
    <property type="project" value="UniProtKB-KW"/>
</dbReference>
<keyword evidence="3" id="KW-1185">Reference proteome</keyword>
<accession>A0ABM3FRQ7</accession>
<keyword evidence="1" id="KW-0732">Signal</keyword>
<feature type="chain" id="PRO_5045024474" evidence="1">
    <location>
        <begin position="24"/>
        <end position="474"/>
    </location>
</feature>
<dbReference type="CDD" id="cd00190">
    <property type="entry name" value="Tryp_SPc"/>
    <property type="match status" value="1"/>
</dbReference>
<dbReference type="PROSITE" id="PS00134">
    <property type="entry name" value="TRYPSIN_HIS"/>
    <property type="match status" value="1"/>
</dbReference>
<dbReference type="PRINTS" id="PR00722">
    <property type="entry name" value="CHYMOTRYPSIN"/>
</dbReference>
<dbReference type="InterPro" id="IPR001254">
    <property type="entry name" value="Trypsin_dom"/>
</dbReference>
<evidence type="ECO:0000259" key="2">
    <source>
        <dbReference type="PROSITE" id="PS50240"/>
    </source>
</evidence>
<dbReference type="Pfam" id="PF16030">
    <property type="entry name" value="GD_N"/>
    <property type="match status" value="1"/>
</dbReference>
<keyword evidence="4 5" id="KW-0645">Protease</keyword>
<dbReference type="RefSeq" id="XP_046590706.1">
    <property type="nucleotide sequence ID" value="XM_046734750.1"/>
</dbReference>
<gene>
    <name evidence="4 5 6 7 8 9" type="primary">LOC107219863</name>
</gene>
<proteinExistence type="predicted"/>
<dbReference type="SUPFAM" id="SSF50494">
    <property type="entry name" value="Trypsin-like serine proteases"/>
    <property type="match status" value="1"/>
</dbReference>
<dbReference type="PANTHER" id="PTHR24260:SF143">
    <property type="entry name" value="SERINE PROTEASE GD-LIKE PROTEIN"/>
    <property type="match status" value="1"/>
</dbReference>
<evidence type="ECO:0000313" key="4">
    <source>
        <dbReference type="RefSeq" id="XP_046590704.1"/>
    </source>
</evidence>
<protein>
    <submittedName>
        <fullName evidence="4 5">Serine protease gd isoform X1</fullName>
    </submittedName>
</protein>
<dbReference type="PANTHER" id="PTHR24260">
    <property type="match status" value="1"/>
</dbReference>
<dbReference type="InterPro" id="IPR043504">
    <property type="entry name" value="Peptidase_S1_PA_chymotrypsin"/>
</dbReference>
<sequence length="474" mass="52188">MHCKYLVIIALGLFIHLIGIGFGQIHSPCPNVFRYVRNETTGDIEGRIEIHNVPKGVSLHVMMRLSVAIGLPTNYVGKLELAERRELAVKAVQQGRPLNYRLHFPLQHPLPLLTRILFNNQEYCSGRRAIGPIVTSITLEHILYPPGIVPDQPQNPPPQIEVQILNTMPVTSSTFAPSFSESAVNMTEASLKPIASDILPRDSVDDNICGRSSKSDINLLISKGERTEPGDWPWLVAIFVSRIKLEFQCAGNLISNKHVLTAAHCLKSGNGQELPASTLLAVVGRYRLRNWAEKTSVTYEVSEFALHSEYGRRGALFDSDLAVITLMETVTFGNLILPICLWAGPTQIESVVGKTGFVVGWGRDELGNPVTAEPRMARVPIVSQEDCLRSNSDFAQITSNRTFCGGSQDGSGPCNGDSGGGLVLYDSHKQRYHLRGVVSLSLLDRDTGACDLSQYVVYTDVAKYLNWIQQQLAT</sequence>
<dbReference type="Gene3D" id="2.40.10.10">
    <property type="entry name" value="Trypsin-like serine proteases"/>
    <property type="match status" value="1"/>
</dbReference>
<evidence type="ECO:0000313" key="3">
    <source>
        <dbReference type="Proteomes" id="UP000829291"/>
    </source>
</evidence>
<dbReference type="GO" id="GO:0008233">
    <property type="term" value="F:peptidase activity"/>
    <property type="evidence" value="ECO:0007669"/>
    <property type="project" value="UniProtKB-KW"/>
</dbReference>
<evidence type="ECO:0000313" key="9">
    <source>
        <dbReference type="RefSeq" id="XP_046590709.1"/>
    </source>
</evidence>
<dbReference type="InterPro" id="IPR018114">
    <property type="entry name" value="TRYPSIN_HIS"/>
</dbReference>
<evidence type="ECO:0000313" key="5">
    <source>
        <dbReference type="RefSeq" id="XP_046590705.1"/>
    </source>
</evidence>
<dbReference type="RefSeq" id="XP_046590707.1">
    <property type="nucleotide sequence ID" value="XM_046734751.1"/>
</dbReference>
<dbReference type="InterPro" id="IPR009003">
    <property type="entry name" value="Peptidase_S1_PA"/>
</dbReference>
<dbReference type="Pfam" id="PF00089">
    <property type="entry name" value="Trypsin"/>
    <property type="match status" value="1"/>
</dbReference>
<dbReference type="RefSeq" id="XP_046590708.1">
    <property type="nucleotide sequence ID" value="XM_046734752.1"/>
</dbReference>